<dbReference type="Gene3D" id="2.60.40.10">
    <property type="entry name" value="Immunoglobulins"/>
    <property type="match status" value="1"/>
</dbReference>
<evidence type="ECO:0000256" key="5">
    <source>
        <dbReference type="ARBA" id="ARBA00022824"/>
    </source>
</evidence>
<dbReference type="InterPro" id="IPR026444">
    <property type="entry name" value="Secre_tail"/>
</dbReference>
<dbReference type="InterPro" id="IPR039155">
    <property type="entry name" value="MLEC"/>
</dbReference>
<evidence type="ECO:0008006" key="14">
    <source>
        <dbReference type="Google" id="ProtNLM"/>
    </source>
</evidence>
<dbReference type="NCBIfam" id="TIGR03803">
    <property type="entry name" value="Gloeo_Verruco"/>
    <property type="match status" value="14"/>
</dbReference>
<keyword evidence="7" id="KW-0472">Membrane</keyword>
<evidence type="ECO:0000256" key="2">
    <source>
        <dbReference type="ARBA" id="ARBA00009141"/>
    </source>
</evidence>
<evidence type="ECO:0000256" key="1">
    <source>
        <dbReference type="ARBA" id="ARBA00004115"/>
    </source>
</evidence>
<feature type="domain" description="Secretion system C-terminal sorting" evidence="11">
    <location>
        <begin position="1117"/>
        <end position="1185"/>
    </location>
</feature>
<dbReference type="SUPFAM" id="SSF63829">
    <property type="entry name" value="Calcium-dependent phosphotriesterase"/>
    <property type="match status" value="3"/>
</dbReference>
<keyword evidence="3" id="KW-0812">Transmembrane</keyword>
<protein>
    <recommendedName>
        <fullName evidence="14">Cadherin domain-containing protein</fullName>
    </recommendedName>
</protein>
<name>A0A2T2YGM1_9BACT</name>
<dbReference type="Pfam" id="PF17963">
    <property type="entry name" value="Big_9"/>
    <property type="match status" value="2"/>
</dbReference>
<dbReference type="SUPFAM" id="SSF49313">
    <property type="entry name" value="Cadherin-like"/>
    <property type="match status" value="1"/>
</dbReference>
<evidence type="ECO:0000259" key="10">
    <source>
        <dbReference type="Pfam" id="PF11721"/>
    </source>
</evidence>
<evidence type="ECO:0000256" key="6">
    <source>
        <dbReference type="ARBA" id="ARBA00022989"/>
    </source>
</evidence>
<dbReference type="InterPro" id="IPR015919">
    <property type="entry name" value="Cadherin-like_sf"/>
</dbReference>
<comment type="subcellular location">
    <subcellularLocation>
        <location evidence="1">Endoplasmic reticulum membrane</location>
        <topology evidence="1">Single-pass type I membrane protein</topology>
    </subcellularLocation>
</comment>
<dbReference type="CDD" id="cd11304">
    <property type="entry name" value="Cadherin_repeat"/>
    <property type="match status" value="1"/>
</dbReference>
<dbReference type="RefSeq" id="WP_106930472.1">
    <property type="nucleotide sequence ID" value="NZ_PYFT01000001.1"/>
</dbReference>
<feature type="domain" description="Malectin" evidence="10">
    <location>
        <begin position="953"/>
        <end position="1091"/>
    </location>
</feature>
<gene>
    <name evidence="12" type="ORF">AHMF7605_14510</name>
</gene>
<dbReference type="InterPro" id="IPR021720">
    <property type="entry name" value="Malectin_dom"/>
</dbReference>
<keyword evidence="9" id="KW-0119">Carbohydrate metabolism</keyword>
<keyword evidence="5" id="KW-0256">Endoplasmic reticulum</keyword>
<dbReference type="PANTHER" id="PTHR13460">
    <property type="match status" value="1"/>
</dbReference>
<proteinExistence type="inferred from homology"/>
<dbReference type="AlphaFoldDB" id="A0A2T2YGM1"/>
<dbReference type="Pfam" id="PF11721">
    <property type="entry name" value="Malectin"/>
    <property type="match status" value="1"/>
</dbReference>
<dbReference type="GO" id="GO:0005509">
    <property type="term" value="F:calcium ion binding"/>
    <property type="evidence" value="ECO:0007669"/>
    <property type="project" value="InterPro"/>
</dbReference>
<dbReference type="GO" id="GO:0016020">
    <property type="term" value="C:membrane"/>
    <property type="evidence" value="ECO:0007669"/>
    <property type="project" value="InterPro"/>
</dbReference>
<dbReference type="InterPro" id="IPR013783">
    <property type="entry name" value="Ig-like_fold"/>
</dbReference>
<keyword evidence="13" id="KW-1185">Reference proteome</keyword>
<dbReference type="NCBIfam" id="TIGR04183">
    <property type="entry name" value="Por_Secre_tail"/>
    <property type="match status" value="1"/>
</dbReference>
<comment type="caution">
    <text evidence="12">The sequence shown here is derived from an EMBL/GenBank/DDBJ whole genome shotgun (WGS) entry which is preliminary data.</text>
</comment>
<keyword evidence="6" id="KW-1133">Transmembrane helix</keyword>
<dbReference type="EMBL" id="PYFT01000001">
    <property type="protein sequence ID" value="PSR54632.1"/>
    <property type="molecule type" value="Genomic_DNA"/>
</dbReference>
<evidence type="ECO:0000256" key="3">
    <source>
        <dbReference type="ARBA" id="ARBA00022692"/>
    </source>
</evidence>
<evidence type="ECO:0000313" key="13">
    <source>
        <dbReference type="Proteomes" id="UP000240357"/>
    </source>
</evidence>
<accession>A0A2T2YGM1</accession>
<evidence type="ECO:0000256" key="7">
    <source>
        <dbReference type="ARBA" id="ARBA00023136"/>
    </source>
</evidence>
<evidence type="ECO:0000256" key="4">
    <source>
        <dbReference type="ARBA" id="ARBA00022729"/>
    </source>
</evidence>
<evidence type="ECO:0000256" key="8">
    <source>
        <dbReference type="ARBA" id="ARBA00023180"/>
    </source>
</evidence>
<dbReference type="InterPro" id="IPR008979">
    <property type="entry name" value="Galactose-bd-like_sf"/>
</dbReference>
<keyword evidence="8" id="KW-0325">Glycoprotein</keyword>
<evidence type="ECO:0000256" key="9">
    <source>
        <dbReference type="ARBA" id="ARBA00023277"/>
    </source>
</evidence>
<dbReference type="InterPro" id="IPR022519">
    <property type="entry name" value="Gloeo/Verruco_rpt"/>
</dbReference>
<dbReference type="PANTHER" id="PTHR13460:SF0">
    <property type="entry name" value="MALECTIN"/>
    <property type="match status" value="1"/>
</dbReference>
<sequence length="1191" mass="123960">MNLPLIKSILALYYRGYSFRGPALFYKPNSWHILFLLLTSTFFSISSNVRAQEELIGLMSNGGPQGKGTLFSVKPTGAGYSVLKGFADWGKSPEGSLVKGDDGNFYGLTSLGGTYNYGTIFKVSPAGAVTVLHQFDYNTTGGYPKGSLVKGADGNLYGMTGSGGPGSYGNIFKITPNGTLTVIKNFSYSTDGAKPNGHLIVAKDGNFYGLTYSGGTYGYGTIFKMTPGGTYTVLRSLDYTTDGGNAYGSLVQGKDGNFYGMTYWGGTYKYGTIFKITSTGSFTVLRHLQPADGIYPQGNNLVAATDGNLYGMLPRGGDNYSGTIFKITTKGAFTVIQHLDVKKGTNPLGSLAQSTDGALYGMTYYGGTNGNGTIFKITTSGTLTVLYNFAKSPDGILPAPDGAHPAGDLFRNSDGNFYGLTFEGGKNRFGTIFKITPSGTFTVLNSLNGGSQGNAPYESVVLAKDGAYYGTTSTGGTYNQGTIFKYCGNTYTVLRSLNKNTDGSAPLGSLIQGTDGNFYGMASEGGTNGAGTIFRITPGGSYSVLHHLKTADGINPYGSLTQGKDGNFYGLANGGGTTGAGTIFKITPSGTFTVLWNLTATTDGRYPEGNLVQGPDGNFYGTNSIGGTNNYGTIFEISPTGTFTVLKQLNSLPDGNAPLGSLVLGKDGNFYGTTSSGGSSSYDGAIFKISPSGTYTVLKRLSGATDGETPKGNLVQASDGNFYGLTSKGGKNNAGTLFRITPSGTYTVLKHFNLITDGGAPMGSLIVKKVNPLVANAQSITTSEDTPKAITLTGSGGSPLTYAIRSNPQNGTISGTGANRTYTPKANFTGKDSFTFTVSVGCEVSAPATVTINVTAVNDAPVLAAIGNKTVEKGSTLTFTAKATDPDAGQSKTFSLVGAPGGATIHAVSGVFNWKPSVAGNYSFSVKVTDNGSPALSDQETITVKVINSTGSLVRVNAGGEAAATSLGSFSADTYFSGATSISATTSPIASTTDDILYQNNRRATDVGGSFSYNIPVSNGTYTVKLHFAETFYTTTGQRKFNVKAEGVSWLSNYDIVAAAGGAKVAVVATKNITVADGNVTLLFSSVVDKACVAAIEVLPASGAESDKATTNLIANLYPNPAENSLTIALNTAVEKVEAKITNNTGDVVKTIDQSVENNKLQIEISNLEAGLYQLHVQTPTGVQVYRFVKK</sequence>
<keyword evidence="4" id="KW-0732">Signal</keyword>
<dbReference type="Gene3D" id="2.60.120.430">
    <property type="entry name" value="Galactose-binding lectin"/>
    <property type="match status" value="1"/>
</dbReference>
<evidence type="ECO:0000313" key="12">
    <source>
        <dbReference type="EMBL" id="PSR54632.1"/>
    </source>
</evidence>
<evidence type="ECO:0000259" key="11">
    <source>
        <dbReference type="Pfam" id="PF18962"/>
    </source>
</evidence>
<dbReference type="Gene3D" id="2.60.40.3440">
    <property type="match status" value="1"/>
</dbReference>
<dbReference type="OrthoDB" id="886536at2"/>
<dbReference type="GO" id="GO:0030246">
    <property type="term" value="F:carbohydrate binding"/>
    <property type="evidence" value="ECO:0007669"/>
    <property type="project" value="InterPro"/>
</dbReference>
<dbReference type="Proteomes" id="UP000240357">
    <property type="component" value="Unassembled WGS sequence"/>
</dbReference>
<organism evidence="12 13">
    <name type="scientific">Adhaeribacter arboris</name>
    <dbReference type="NCBI Taxonomy" id="2072846"/>
    <lineage>
        <taxon>Bacteria</taxon>
        <taxon>Pseudomonadati</taxon>
        <taxon>Bacteroidota</taxon>
        <taxon>Cytophagia</taxon>
        <taxon>Cytophagales</taxon>
        <taxon>Hymenobacteraceae</taxon>
        <taxon>Adhaeribacter</taxon>
    </lineage>
</organism>
<dbReference type="Pfam" id="PF18962">
    <property type="entry name" value="Por_Secre_tail"/>
    <property type="match status" value="1"/>
</dbReference>
<dbReference type="SUPFAM" id="SSF49785">
    <property type="entry name" value="Galactose-binding domain-like"/>
    <property type="match status" value="1"/>
</dbReference>
<reference evidence="12 13" key="1">
    <citation type="submission" date="2018-03" db="EMBL/GenBank/DDBJ databases">
        <title>Adhaeribacter sp. HMF7605 Genome sequencing and assembly.</title>
        <authorList>
            <person name="Kang H."/>
            <person name="Kang J."/>
            <person name="Cha I."/>
            <person name="Kim H."/>
            <person name="Joh K."/>
        </authorList>
    </citation>
    <scope>NUCLEOTIDE SEQUENCE [LARGE SCALE GENOMIC DNA]</scope>
    <source>
        <strain evidence="12 13">HMF7605</strain>
    </source>
</reference>
<comment type="similarity">
    <text evidence="2">Belongs to the malectin family.</text>
</comment>